<accession>A0A1R2BM96</accession>
<comment type="caution">
    <text evidence="2">The sequence shown here is derived from an EMBL/GenBank/DDBJ whole genome shotgun (WGS) entry which is preliminary data.</text>
</comment>
<evidence type="ECO:0000313" key="2">
    <source>
        <dbReference type="EMBL" id="OMJ77881.1"/>
    </source>
</evidence>
<gene>
    <name evidence="2" type="ORF">SteCoe_22444</name>
</gene>
<organism evidence="2 3">
    <name type="scientific">Stentor coeruleus</name>
    <dbReference type="NCBI Taxonomy" id="5963"/>
    <lineage>
        <taxon>Eukaryota</taxon>
        <taxon>Sar</taxon>
        <taxon>Alveolata</taxon>
        <taxon>Ciliophora</taxon>
        <taxon>Postciliodesmatophora</taxon>
        <taxon>Heterotrichea</taxon>
        <taxon>Heterotrichida</taxon>
        <taxon>Stentoridae</taxon>
        <taxon>Stentor</taxon>
    </lineage>
</organism>
<feature type="region of interest" description="Disordered" evidence="1">
    <location>
        <begin position="50"/>
        <end position="101"/>
    </location>
</feature>
<dbReference type="AlphaFoldDB" id="A0A1R2BM96"/>
<evidence type="ECO:0008006" key="4">
    <source>
        <dbReference type="Google" id="ProtNLM"/>
    </source>
</evidence>
<proteinExistence type="predicted"/>
<name>A0A1R2BM96_9CILI</name>
<dbReference type="Proteomes" id="UP000187209">
    <property type="component" value="Unassembled WGS sequence"/>
</dbReference>
<keyword evidence="3" id="KW-1185">Reference proteome</keyword>
<dbReference type="EMBL" id="MPUH01000551">
    <property type="protein sequence ID" value="OMJ77881.1"/>
    <property type="molecule type" value="Genomic_DNA"/>
</dbReference>
<evidence type="ECO:0000256" key="1">
    <source>
        <dbReference type="SAM" id="MobiDB-lite"/>
    </source>
</evidence>
<feature type="compositionally biased region" description="Polar residues" evidence="1">
    <location>
        <begin position="67"/>
        <end position="101"/>
    </location>
</feature>
<protein>
    <recommendedName>
        <fullName evidence="4">EF-hand domain-containing protein</fullName>
    </recommendedName>
</protein>
<reference evidence="2 3" key="1">
    <citation type="submission" date="2016-11" db="EMBL/GenBank/DDBJ databases">
        <title>The macronuclear genome of Stentor coeruleus: a giant cell with tiny introns.</title>
        <authorList>
            <person name="Slabodnick M."/>
            <person name="Ruby J.G."/>
            <person name="Reiff S.B."/>
            <person name="Swart E.C."/>
            <person name="Gosai S."/>
            <person name="Prabakaran S."/>
            <person name="Witkowska E."/>
            <person name="Larue G.E."/>
            <person name="Fisher S."/>
            <person name="Freeman R.M."/>
            <person name="Gunawardena J."/>
            <person name="Chu W."/>
            <person name="Stover N.A."/>
            <person name="Gregory B.D."/>
            <person name="Nowacki M."/>
            <person name="Derisi J."/>
            <person name="Roy S.W."/>
            <person name="Marshall W.F."/>
            <person name="Sood P."/>
        </authorList>
    </citation>
    <scope>NUCLEOTIDE SEQUENCE [LARGE SCALE GENOMIC DNA]</scope>
    <source>
        <strain evidence="2">WM001</strain>
    </source>
</reference>
<dbReference type="OrthoDB" id="296414at2759"/>
<feature type="region of interest" description="Disordered" evidence="1">
    <location>
        <begin position="1"/>
        <end position="20"/>
    </location>
</feature>
<evidence type="ECO:0000313" key="3">
    <source>
        <dbReference type="Proteomes" id="UP000187209"/>
    </source>
</evidence>
<sequence length="258" mass="29920">MSEKVNFENSSNEPKNSDELISTIPKARFIKKGHFIKKELPTRGRSVITSCKNSTRYSPTRARSIEQEGQITSGHSPKSSNKSQTIQITNKSQSIKPRLKNQNNRLIRQFGPQNLYPTTILKDKLNSSRVSTASSMSSRFYERKNSVNDKQPIKPQKLFSEENTQTILNRIKFLRIKKIFNTIDYNKKGIITYDDIINYKTDPLIIKILRPIFEEIALGQLEVNLLDFEEKVDKLLMKIPKNERMMILDSNCENQFDM</sequence>